<comment type="subcellular location">
    <subcellularLocation>
        <location evidence="1">Membrane</location>
        <topology evidence="1">Multi-pass membrane protein</topology>
    </subcellularLocation>
</comment>
<feature type="transmembrane region" description="Helical" evidence="6">
    <location>
        <begin position="20"/>
        <end position="41"/>
    </location>
</feature>
<feature type="compositionally biased region" description="Low complexity" evidence="5">
    <location>
        <begin position="323"/>
        <end position="333"/>
    </location>
</feature>
<keyword evidence="3 6" id="KW-1133">Transmembrane helix</keyword>
<sequence>MAHPLSTSQIRALEIVTRTTSVFSVLGSALIISTFLSFPFFRKPINRLVFFATWGNILTNVATLMSTSGIPSQPDHLTSLCEFQGVLIQWFMMADALWVFCMSMNVFTVFVMGYDPRMLRHLDKWYLLFAYGLPAVPALTYVVLDHVGHPIIGPATLWCWVAKDVDWMRIAFFYGPVWIAILATMTIYIVTGVDIFQKRATLRSFTRKSFQESAAVKKSSAIEERPTKPFSIGRNIVVTTHIKHDVEQDAISRCVSFAEDEMSLSSFASTRNLSKNNTGHGGEQTLPVVPMAPTIRTHQDYRKSAEAAPSANERNGYRATVSAANTTTTPATDHTGKPTVGQPTYMRPTKGSVGHTRYLKVAFLMFIALFIVWLPSSVNRVYQFVHKNDPSYALNMMSAIVLPLQGAWNACIYMLTTREECKRAYGLVMAKLTGKPPKYQPENVVYRRDTMTSSRHTRDDDAEIGLEEMLKQGEQVRHSQVSNPDSVLAARSYRQ</sequence>
<name>A0A9W8YD44_9PLEO</name>
<feature type="domain" description="G-protein coupled receptors family 2 profile 2" evidence="7">
    <location>
        <begin position="10"/>
        <end position="199"/>
    </location>
</feature>
<dbReference type="GO" id="GO:0005886">
    <property type="term" value="C:plasma membrane"/>
    <property type="evidence" value="ECO:0007669"/>
    <property type="project" value="TreeGrafter"/>
</dbReference>
<evidence type="ECO:0000256" key="5">
    <source>
        <dbReference type="SAM" id="MobiDB-lite"/>
    </source>
</evidence>
<evidence type="ECO:0000259" key="7">
    <source>
        <dbReference type="PROSITE" id="PS50261"/>
    </source>
</evidence>
<dbReference type="InterPro" id="IPR017981">
    <property type="entry name" value="GPCR_2-like_7TM"/>
</dbReference>
<dbReference type="GO" id="GO:0007189">
    <property type="term" value="P:adenylate cyclase-activating G protein-coupled receptor signaling pathway"/>
    <property type="evidence" value="ECO:0007669"/>
    <property type="project" value="TreeGrafter"/>
</dbReference>
<comment type="caution">
    <text evidence="8">The sequence shown here is derived from an EMBL/GenBank/DDBJ whole genome shotgun (WGS) entry which is preliminary data.</text>
</comment>
<dbReference type="PROSITE" id="PS50261">
    <property type="entry name" value="G_PROTEIN_RECEP_F2_4"/>
    <property type="match status" value="1"/>
</dbReference>
<evidence type="ECO:0000256" key="3">
    <source>
        <dbReference type="ARBA" id="ARBA00022989"/>
    </source>
</evidence>
<dbReference type="EMBL" id="JAPEUY010000004">
    <property type="protein sequence ID" value="KAJ4374229.1"/>
    <property type="molecule type" value="Genomic_DNA"/>
</dbReference>
<dbReference type="AlphaFoldDB" id="A0A9W8YD44"/>
<dbReference type="Proteomes" id="UP001140560">
    <property type="component" value="Unassembled WGS sequence"/>
</dbReference>
<keyword evidence="9" id="KW-1185">Reference proteome</keyword>
<dbReference type="PANTHER" id="PTHR23112">
    <property type="entry name" value="G PROTEIN-COUPLED RECEPTOR 157-RELATED"/>
    <property type="match status" value="1"/>
</dbReference>
<feature type="transmembrane region" description="Helical" evidence="6">
    <location>
        <begin position="125"/>
        <end position="144"/>
    </location>
</feature>
<feature type="transmembrane region" description="Helical" evidence="6">
    <location>
        <begin position="90"/>
        <end position="113"/>
    </location>
</feature>
<evidence type="ECO:0000313" key="9">
    <source>
        <dbReference type="Proteomes" id="UP001140560"/>
    </source>
</evidence>
<dbReference type="GO" id="GO:0007166">
    <property type="term" value="P:cell surface receptor signaling pathway"/>
    <property type="evidence" value="ECO:0007669"/>
    <property type="project" value="InterPro"/>
</dbReference>
<gene>
    <name evidence="8" type="ORF">N0V83_002970</name>
</gene>
<dbReference type="SUPFAM" id="SSF81321">
    <property type="entry name" value="Family A G protein-coupled receptor-like"/>
    <property type="match status" value="1"/>
</dbReference>
<evidence type="ECO:0000256" key="4">
    <source>
        <dbReference type="ARBA" id="ARBA00023136"/>
    </source>
</evidence>
<evidence type="ECO:0000256" key="6">
    <source>
        <dbReference type="SAM" id="Phobius"/>
    </source>
</evidence>
<feature type="region of interest" description="Disordered" evidence="5">
    <location>
        <begin position="323"/>
        <end position="347"/>
    </location>
</feature>
<reference evidence="8" key="1">
    <citation type="submission" date="2022-10" db="EMBL/GenBank/DDBJ databases">
        <title>Tapping the CABI collections for fungal endophytes: first genome assemblies for Collariella, Neodidymelliopsis, Ascochyta clinopodiicola, Didymella pomorum, Didymosphaeria variabile, Neocosmospora piperis and Neocucurbitaria cava.</title>
        <authorList>
            <person name="Hill R."/>
        </authorList>
    </citation>
    <scope>NUCLEOTIDE SEQUENCE</scope>
    <source>
        <strain evidence="8">IMI 356814</strain>
    </source>
</reference>
<feature type="transmembrane region" description="Helical" evidence="6">
    <location>
        <begin position="48"/>
        <end position="70"/>
    </location>
</feature>
<proteinExistence type="predicted"/>
<accession>A0A9W8YD44</accession>
<organism evidence="8 9">
    <name type="scientific">Neocucurbitaria cava</name>
    <dbReference type="NCBI Taxonomy" id="798079"/>
    <lineage>
        <taxon>Eukaryota</taxon>
        <taxon>Fungi</taxon>
        <taxon>Dikarya</taxon>
        <taxon>Ascomycota</taxon>
        <taxon>Pezizomycotina</taxon>
        <taxon>Dothideomycetes</taxon>
        <taxon>Pleosporomycetidae</taxon>
        <taxon>Pleosporales</taxon>
        <taxon>Pleosporineae</taxon>
        <taxon>Cucurbitariaceae</taxon>
        <taxon>Neocucurbitaria</taxon>
    </lineage>
</organism>
<evidence type="ECO:0000256" key="1">
    <source>
        <dbReference type="ARBA" id="ARBA00004141"/>
    </source>
</evidence>
<feature type="transmembrane region" description="Helical" evidence="6">
    <location>
        <begin position="358"/>
        <end position="376"/>
    </location>
</feature>
<keyword evidence="2 6" id="KW-0812">Transmembrane</keyword>
<feature type="transmembrane region" description="Helical" evidence="6">
    <location>
        <begin position="173"/>
        <end position="196"/>
    </location>
</feature>
<feature type="region of interest" description="Disordered" evidence="5">
    <location>
        <begin position="472"/>
        <end position="495"/>
    </location>
</feature>
<dbReference type="Gene3D" id="1.20.1070.10">
    <property type="entry name" value="Rhodopsin 7-helix transmembrane proteins"/>
    <property type="match status" value="2"/>
</dbReference>
<keyword evidence="4 6" id="KW-0472">Membrane</keyword>
<dbReference type="Pfam" id="PF05462">
    <property type="entry name" value="Dicty_CAR"/>
    <property type="match status" value="1"/>
</dbReference>
<dbReference type="GO" id="GO:0004930">
    <property type="term" value="F:G protein-coupled receptor activity"/>
    <property type="evidence" value="ECO:0007669"/>
    <property type="project" value="TreeGrafter"/>
</dbReference>
<dbReference type="OrthoDB" id="18453at2759"/>
<protein>
    <recommendedName>
        <fullName evidence="7">G-protein coupled receptors family 2 profile 2 domain-containing protein</fullName>
    </recommendedName>
</protein>
<feature type="transmembrane region" description="Helical" evidence="6">
    <location>
        <begin position="396"/>
        <end position="415"/>
    </location>
</feature>
<evidence type="ECO:0000256" key="2">
    <source>
        <dbReference type="ARBA" id="ARBA00022692"/>
    </source>
</evidence>
<evidence type="ECO:0000313" key="8">
    <source>
        <dbReference type="EMBL" id="KAJ4374229.1"/>
    </source>
</evidence>
<dbReference type="PANTHER" id="PTHR23112:SF0">
    <property type="entry name" value="TRANSMEMBRANE PROTEIN 116"/>
    <property type="match status" value="1"/>
</dbReference>